<feature type="compositionally biased region" description="Polar residues" evidence="1">
    <location>
        <begin position="345"/>
        <end position="357"/>
    </location>
</feature>
<evidence type="ECO:0000313" key="3">
    <source>
        <dbReference type="Proteomes" id="UP000003786"/>
    </source>
</evidence>
<gene>
    <name evidence="2" type="ORF">TOT_020000858</name>
</gene>
<evidence type="ECO:0000313" key="2">
    <source>
        <dbReference type="EMBL" id="BAM40603.1"/>
    </source>
</evidence>
<dbReference type="VEuPathDB" id="PiroplasmaDB:TOT_020000858"/>
<proteinExistence type="predicted"/>
<dbReference type="GeneID" id="20714974"/>
<evidence type="ECO:0000256" key="1">
    <source>
        <dbReference type="SAM" id="MobiDB-lite"/>
    </source>
</evidence>
<dbReference type="RefSeq" id="XP_009690904.1">
    <property type="nucleotide sequence ID" value="XM_009692609.1"/>
</dbReference>
<accession>J4C8D6</accession>
<dbReference type="Proteomes" id="UP000003786">
    <property type="component" value="Chromosome 2"/>
</dbReference>
<dbReference type="KEGG" id="tot:TOT_020000858"/>
<reference evidence="2 3" key="1">
    <citation type="journal article" date="2012" name="MBio">
        <title>Comparative genome analysis of three eukaryotic parasites with differing abilities to transform leukocytes reveals key mediators of Theileria-induced leukocyte transformation.</title>
        <authorList>
            <person name="Hayashida K."/>
            <person name="Hara Y."/>
            <person name="Abe T."/>
            <person name="Yamasaki C."/>
            <person name="Toyoda A."/>
            <person name="Kosuge T."/>
            <person name="Suzuki Y."/>
            <person name="Sato Y."/>
            <person name="Kawashima S."/>
            <person name="Katayama T."/>
            <person name="Wakaguri H."/>
            <person name="Inoue N."/>
            <person name="Homma K."/>
            <person name="Tada-Umezaki M."/>
            <person name="Yagi Y."/>
            <person name="Fujii Y."/>
            <person name="Habara T."/>
            <person name="Kanehisa M."/>
            <person name="Watanabe H."/>
            <person name="Ito K."/>
            <person name="Gojobori T."/>
            <person name="Sugawara H."/>
            <person name="Imanishi T."/>
            <person name="Weir W."/>
            <person name="Gardner M."/>
            <person name="Pain A."/>
            <person name="Shiels B."/>
            <person name="Hattori M."/>
            <person name="Nene V."/>
            <person name="Sugimoto C."/>
        </authorList>
    </citation>
    <scope>NUCLEOTIDE SEQUENCE [LARGE SCALE GENOMIC DNA]</scope>
    <source>
        <strain evidence="2 3">Shintoku</strain>
    </source>
</reference>
<keyword evidence="3" id="KW-1185">Reference proteome</keyword>
<dbReference type="STRING" id="869250.J4C8D6"/>
<protein>
    <submittedName>
        <fullName evidence="2">Uncharacterized protein</fullName>
    </submittedName>
</protein>
<dbReference type="EMBL" id="AP011947">
    <property type="protein sequence ID" value="BAM40603.1"/>
    <property type="molecule type" value="Genomic_DNA"/>
</dbReference>
<name>J4C8D6_THEOR</name>
<organism evidence="2 3">
    <name type="scientific">Theileria orientalis strain Shintoku</name>
    <dbReference type="NCBI Taxonomy" id="869250"/>
    <lineage>
        <taxon>Eukaryota</taxon>
        <taxon>Sar</taxon>
        <taxon>Alveolata</taxon>
        <taxon>Apicomplexa</taxon>
        <taxon>Aconoidasida</taxon>
        <taxon>Piroplasmida</taxon>
        <taxon>Theileriidae</taxon>
        <taxon>Theileria</taxon>
    </lineage>
</organism>
<sequence>MVKAELSLAQESIGENLVESTDSIDLQQSISADQASLPNPNEPVSITVSTDVHHTPTVPTSVVVADETHVASITPDSVSKEIGDSVEGTHSGVQPMTASAPPMGQIATSPIVASAAPVTSGMVPGASAAGAPVAGAHLGAQVGSVAMGAPLAGAAAVPGGLVHGPPVAAPVAHAGGQVGTVPMGASLAAPMAHGTPVAGASMVHAAPGAQVAPGTHVAPGTMTGPPVVAAHFADQNTASAGAPMTAGLGAASIPAPVVTPINMASPVAGTHLGAQVAGTPVAGAPLAGAPVAGAPVAGAPVVPGASVAAPAGQPAAVNQQDSGHQSEGAGRSTFGDKPLDKAKSIVTSVKSKSGQNV</sequence>
<feature type="region of interest" description="Disordered" evidence="1">
    <location>
        <begin position="309"/>
        <end position="357"/>
    </location>
</feature>
<dbReference type="AlphaFoldDB" id="J4C8D6"/>